<proteinExistence type="predicted"/>
<dbReference type="EMBL" id="BAABLX010000011">
    <property type="protein sequence ID" value="GAA4940582.1"/>
    <property type="molecule type" value="Genomic_DNA"/>
</dbReference>
<feature type="transmembrane region" description="Helical" evidence="1">
    <location>
        <begin position="120"/>
        <end position="141"/>
    </location>
</feature>
<keyword evidence="1" id="KW-1133">Transmembrane helix</keyword>
<accession>A0AAV3U1W0</accession>
<dbReference type="Proteomes" id="UP001409585">
    <property type="component" value="Unassembled WGS sequence"/>
</dbReference>
<reference evidence="4" key="1">
    <citation type="journal article" date="2019" name="Int. J. Syst. Evol. Microbiol.">
        <title>The Global Catalogue of Microorganisms (GCM) 10K type strain sequencing project: providing services to taxonomists for standard genome sequencing and annotation.</title>
        <authorList>
            <consortium name="The Broad Institute Genomics Platform"/>
            <consortium name="The Broad Institute Genome Sequencing Center for Infectious Disease"/>
            <person name="Wu L."/>
            <person name="Ma J."/>
        </authorList>
    </citation>
    <scope>NUCLEOTIDE SEQUENCE [LARGE SCALE GENOMIC DNA]</scope>
    <source>
        <strain evidence="4">JCM 19134</strain>
    </source>
</reference>
<dbReference type="RefSeq" id="WP_345420622.1">
    <property type="nucleotide sequence ID" value="NZ_AP031496.1"/>
</dbReference>
<comment type="caution">
    <text evidence="3">The sequence shown here is derived from an EMBL/GenBank/DDBJ whole genome shotgun (WGS) entry which is preliminary data.</text>
</comment>
<dbReference type="AlphaFoldDB" id="A0AAV3U1W0"/>
<keyword evidence="1" id="KW-0812">Transmembrane</keyword>
<protein>
    <submittedName>
        <fullName evidence="3">CopD family protein</fullName>
    </submittedName>
</protein>
<gene>
    <name evidence="3" type="ORF">GCM10025791_18640</name>
</gene>
<feature type="domain" description="Copper resistance protein D" evidence="2">
    <location>
        <begin position="45"/>
        <end position="139"/>
    </location>
</feature>
<organism evidence="3 4">
    <name type="scientific">Halioxenophilus aromaticivorans</name>
    <dbReference type="NCBI Taxonomy" id="1306992"/>
    <lineage>
        <taxon>Bacteria</taxon>
        <taxon>Pseudomonadati</taxon>
        <taxon>Pseudomonadota</taxon>
        <taxon>Gammaproteobacteria</taxon>
        <taxon>Alteromonadales</taxon>
        <taxon>Alteromonadaceae</taxon>
        <taxon>Halioxenophilus</taxon>
    </lineage>
</organism>
<evidence type="ECO:0000313" key="4">
    <source>
        <dbReference type="Proteomes" id="UP001409585"/>
    </source>
</evidence>
<evidence type="ECO:0000313" key="3">
    <source>
        <dbReference type="EMBL" id="GAA4940582.1"/>
    </source>
</evidence>
<sequence>MFGVLLLTHILAATIWTGGHIILATLILPKALKQKSPAILLEFEAGFERVGMPSLLIQIATGLAMAHRVQPDVTQWFNLSNPLAHPILAKIILLTFTVMFALHARFRVIPHLSPSTLPVMAWHIVPVTVISVLFVAVGVSFRTGWLY</sequence>
<keyword evidence="4" id="KW-1185">Reference proteome</keyword>
<name>A0AAV3U1W0_9ALTE</name>
<dbReference type="InterPro" id="IPR008457">
    <property type="entry name" value="Cu-R_CopD_dom"/>
</dbReference>
<evidence type="ECO:0000256" key="1">
    <source>
        <dbReference type="SAM" id="Phobius"/>
    </source>
</evidence>
<evidence type="ECO:0000259" key="2">
    <source>
        <dbReference type="Pfam" id="PF05425"/>
    </source>
</evidence>
<dbReference type="Pfam" id="PF05425">
    <property type="entry name" value="CopD"/>
    <property type="match status" value="1"/>
</dbReference>
<feature type="transmembrane region" description="Helical" evidence="1">
    <location>
        <begin position="87"/>
        <end position="108"/>
    </location>
</feature>
<keyword evidence="1" id="KW-0472">Membrane</keyword>
<feature type="transmembrane region" description="Helical" evidence="1">
    <location>
        <begin position="6"/>
        <end position="29"/>
    </location>
</feature>
<dbReference type="GO" id="GO:0016020">
    <property type="term" value="C:membrane"/>
    <property type="evidence" value="ECO:0007669"/>
    <property type="project" value="InterPro"/>
</dbReference>